<evidence type="ECO:0000313" key="1">
    <source>
        <dbReference type="EMBL" id="QNR53945.1"/>
    </source>
</evidence>
<keyword evidence="2" id="KW-1185">Reference proteome</keyword>
<gene>
    <name evidence="1" type="ORF">phiK7A1_157</name>
</gene>
<reference evidence="1 2" key="1">
    <citation type="submission" date="2020-07" db="EMBL/GenBank/DDBJ databases">
        <authorList>
            <person name="Martino G."/>
            <person name="Holtappels D."/>
            <person name="Wagemans J."/>
            <person name="Lavigne R."/>
            <person name="Turina M."/>
            <person name="Ciuffo M."/>
        </authorList>
    </citation>
    <scope>NUCLEOTIDE SEQUENCE [LARGE SCALE GENOMIC DNA]</scope>
</reference>
<sequence>MPTQISGSLPVCLQCSPVRGCVACYVKNRPALPACQINKSDSFLLIVRLHVAKAVPTIV</sequence>
<protein>
    <submittedName>
        <fullName evidence="1">Uncharacterized protein</fullName>
    </submittedName>
</protein>
<dbReference type="Proteomes" id="UP000516415">
    <property type="component" value="Segment"/>
</dbReference>
<proteinExistence type="predicted"/>
<evidence type="ECO:0000313" key="2">
    <source>
        <dbReference type="Proteomes" id="UP000516415"/>
    </source>
</evidence>
<accession>A0A7H0XG05</accession>
<organism evidence="1 2">
    <name type="scientific">Pseudomonas phage phiK7A1</name>
    <dbReference type="NCBI Taxonomy" id="2759194"/>
    <lineage>
        <taxon>Viruses</taxon>
        <taxon>Duplodnaviria</taxon>
        <taxon>Heunggongvirae</taxon>
        <taxon>Uroviricota</taxon>
        <taxon>Caudoviricetes</taxon>
        <taxon>Vandenendeviridae</taxon>
        <taxon>Gorskivirinae</taxon>
        <taxon>Torinovirus</taxon>
        <taxon>Torinovirus K7A1</taxon>
    </lineage>
</organism>
<name>A0A7H0XG05_9CAUD</name>
<dbReference type="EMBL" id="MT740307">
    <property type="protein sequence ID" value="QNR53945.1"/>
    <property type="molecule type" value="Genomic_DNA"/>
</dbReference>